<dbReference type="PIRSF" id="PIRSF036388">
    <property type="entry name" value="Ctsl_amnpptdse_B"/>
    <property type="match status" value="1"/>
</dbReference>
<evidence type="ECO:0000256" key="2">
    <source>
        <dbReference type="ARBA" id="ARBA00022438"/>
    </source>
</evidence>
<evidence type="ECO:0000256" key="7">
    <source>
        <dbReference type="ARBA" id="ARBA00023211"/>
    </source>
</evidence>
<evidence type="ECO:0000313" key="11">
    <source>
        <dbReference type="Proteomes" id="UP001157138"/>
    </source>
</evidence>
<feature type="binding site" evidence="8">
    <location>
        <position position="280"/>
    </location>
    <ligand>
        <name>Mn(2+)</name>
        <dbReference type="ChEBI" id="CHEBI:29035"/>
        <label>2</label>
    </ligand>
</feature>
<keyword evidence="3 8" id="KW-0963">Cytoplasm</keyword>
<dbReference type="PANTHER" id="PTHR11963:SF20">
    <property type="entry name" value="PEPTIDASE B"/>
    <property type="match status" value="1"/>
</dbReference>
<comment type="cofactor">
    <cofactor evidence="8">
        <name>Mn(2+)</name>
        <dbReference type="ChEBI" id="CHEBI:29035"/>
    </cofactor>
    <text evidence="8">Binds 2 manganese ions per subunit.</text>
</comment>
<dbReference type="Gene3D" id="3.40.630.10">
    <property type="entry name" value="Zn peptidases"/>
    <property type="match status" value="1"/>
</dbReference>
<evidence type="ECO:0000259" key="9">
    <source>
        <dbReference type="PROSITE" id="PS00631"/>
    </source>
</evidence>
<dbReference type="Pfam" id="PF12404">
    <property type="entry name" value="DUF3663"/>
    <property type="match status" value="1"/>
</dbReference>
<dbReference type="Proteomes" id="UP001157138">
    <property type="component" value="Unassembled WGS sequence"/>
</dbReference>
<evidence type="ECO:0000256" key="3">
    <source>
        <dbReference type="ARBA" id="ARBA00022490"/>
    </source>
</evidence>
<keyword evidence="4 8" id="KW-0645">Protease</keyword>
<comment type="catalytic activity">
    <reaction evidence="8">
        <text>Release of an N-terminal amino acid, Xaa, from a peptide or arylamide. Xaa is preferably Glu or Asp but may be other amino acids, including Leu, Met, His, Cys and Gln.</text>
        <dbReference type="EC" id="3.4.11.23"/>
    </reaction>
</comment>
<dbReference type="NCBIfam" id="NF003450">
    <property type="entry name" value="PRK05015.1"/>
    <property type="match status" value="1"/>
</dbReference>
<feature type="binding site" evidence="8">
    <location>
        <position position="201"/>
    </location>
    <ligand>
        <name>Mn(2+)</name>
        <dbReference type="ChEBI" id="CHEBI:29035"/>
        <label>1</label>
    </ligand>
</feature>
<feature type="domain" description="Cytosol aminopeptidase" evidence="9">
    <location>
        <begin position="276"/>
        <end position="283"/>
    </location>
</feature>
<dbReference type="EMBL" id="BSPW01000077">
    <property type="protein sequence ID" value="GLT19538.1"/>
    <property type="molecule type" value="Genomic_DNA"/>
</dbReference>
<dbReference type="Pfam" id="PF00883">
    <property type="entry name" value="Peptidase_M17"/>
    <property type="match status" value="1"/>
</dbReference>
<comment type="function">
    <text evidence="8">Probably plays an important role in intracellular peptide degradation.</text>
</comment>
<feature type="binding site" evidence="8">
    <location>
        <position position="280"/>
    </location>
    <ligand>
        <name>Mn(2+)</name>
        <dbReference type="ChEBI" id="CHEBI:29035"/>
        <label>1</label>
    </ligand>
</feature>
<evidence type="ECO:0000256" key="6">
    <source>
        <dbReference type="ARBA" id="ARBA00022801"/>
    </source>
</evidence>
<keyword evidence="7 8" id="KW-0464">Manganese</keyword>
<accession>A0ABQ6F220</accession>
<organism evidence="10 11">
    <name type="scientific">Vibrio zhanjiangensis</name>
    <dbReference type="NCBI Taxonomy" id="1046128"/>
    <lineage>
        <taxon>Bacteria</taxon>
        <taxon>Pseudomonadati</taxon>
        <taxon>Pseudomonadota</taxon>
        <taxon>Gammaproteobacteria</taxon>
        <taxon>Vibrionales</taxon>
        <taxon>Vibrionaceae</taxon>
        <taxon>Vibrio</taxon>
    </lineage>
</organism>
<gene>
    <name evidence="8 10" type="primary">pepB</name>
    <name evidence="10" type="ORF">GCM10007938_33200</name>
</gene>
<proteinExistence type="inferred from homology"/>
<keyword evidence="11" id="KW-1185">Reference proteome</keyword>
<comment type="subunit">
    <text evidence="8">Homohexamer.</text>
</comment>
<feature type="binding site" evidence="8">
    <location>
        <position position="196"/>
    </location>
    <ligand>
        <name>Mn(2+)</name>
        <dbReference type="ChEBI" id="CHEBI:29035"/>
        <label>2</label>
    </ligand>
</feature>
<dbReference type="EC" id="3.4.11.23" evidence="8"/>
<dbReference type="PROSITE" id="PS00631">
    <property type="entry name" value="CYTOSOL_AP"/>
    <property type="match status" value="1"/>
</dbReference>
<sequence>MSAQMSVMLSTEPAPAHWGEKATLSFSEQVATIHVGQDNELEVVQRAARKLDSQGISSISLAGAGWDLESVWAFYQGYRNPKKNNNLVLPELVDAAQTELEARIKATEFTRDIINKPAEEVAPRQLATMAAEFVKSVAPEDTVQIRIVKDKDLLDEGWEGIYAVGRGSSRTSAMLQLDYNPTGDENAPVWACLVGKGITFDSGGYSLKPSDFMTAMKADMGGAGTITGALALAIMRGLNKRVKLILCCAENMISGRALKLGDIITYKNGKTVEIMNTDAEGRLVLADGLIYASEQKPELIIDCATLTGAAKNALGNDYHALMSFDESLSHQALSVAKEEKEGLWALPLANSHRGMLPSNFADLSNISSGDYAPGASTAAAFLSYFVENHQKGWLHFDCAATYRKSATDMWAAGATGVGVRTLAGILIQQANQ</sequence>
<feature type="binding site" evidence="8">
    <location>
        <position position="278"/>
    </location>
    <ligand>
        <name>Mn(2+)</name>
        <dbReference type="ChEBI" id="CHEBI:29035"/>
        <label>1</label>
    </ligand>
</feature>
<dbReference type="SUPFAM" id="SSF53187">
    <property type="entry name" value="Zn-dependent exopeptidases"/>
    <property type="match status" value="1"/>
</dbReference>
<dbReference type="InterPro" id="IPR011356">
    <property type="entry name" value="Leucine_aapep/pepB"/>
</dbReference>
<evidence type="ECO:0000256" key="5">
    <source>
        <dbReference type="ARBA" id="ARBA00022723"/>
    </source>
</evidence>
<feature type="active site" evidence="8">
    <location>
        <position position="208"/>
    </location>
</feature>
<feature type="binding site" evidence="8">
    <location>
        <position position="201"/>
    </location>
    <ligand>
        <name>Mn(2+)</name>
        <dbReference type="ChEBI" id="CHEBI:29035"/>
        <label>2</label>
    </ligand>
</feature>
<evidence type="ECO:0000256" key="4">
    <source>
        <dbReference type="ARBA" id="ARBA00022670"/>
    </source>
</evidence>
<comment type="similarity">
    <text evidence="1 8">Belongs to the peptidase M17 family.</text>
</comment>
<evidence type="ECO:0000313" key="10">
    <source>
        <dbReference type="EMBL" id="GLT19538.1"/>
    </source>
</evidence>
<feature type="active site" evidence="8">
    <location>
        <position position="282"/>
    </location>
</feature>
<dbReference type="HAMAP" id="MF_00504">
    <property type="entry name" value="Aminopeptidase_M17"/>
    <property type="match status" value="1"/>
</dbReference>
<name>A0ABQ6F220_9VIBR</name>
<dbReference type="CDD" id="cd00433">
    <property type="entry name" value="Peptidase_M17"/>
    <property type="match status" value="1"/>
</dbReference>
<comment type="subcellular location">
    <subcellularLocation>
        <location evidence="8">Cytoplasm</location>
    </subcellularLocation>
</comment>
<dbReference type="RefSeq" id="WP_284193387.1">
    <property type="nucleotide sequence ID" value="NZ_BSPW01000077.1"/>
</dbReference>
<dbReference type="PRINTS" id="PR00481">
    <property type="entry name" value="LAMNOPPTDASE"/>
</dbReference>
<keyword evidence="5 8" id="KW-0479">Metal-binding</keyword>
<keyword evidence="6 8" id="KW-0378">Hydrolase</keyword>
<dbReference type="InterPro" id="IPR000819">
    <property type="entry name" value="Peptidase_M17_C"/>
</dbReference>
<evidence type="ECO:0000256" key="1">
    <source>
        <dbReference type="ARBA" id="ARBA00009528"/>
    </source>
</evidence>
<keyword evidence="2 8" id="KW-0031">Aminopeptidase</keyword>
<comment type="caution">
    <text evidence="10">The sequence shown here is derived from an EMBL/GenBank/DDBJ whole genome shotgun (WGS) entry which is preliminary data.</text>
</comment>
<dbReference type="InterPro" id="IPR047620">
    <property type="entry name" value="M17_PepB-like_N"/>
</dbReference>
<feature type="binding site" evidence="8">
    <location>
        <position position="219"/>
    </location>
    <ligand>
        <name>Mn(2+)</name>
        <dbReference type="ChEBI" id="CHEBI:29035"/>
        <label>2</label>
    </ligand>
</feature>
<dbReference type="InterPro" id="IPR008330">
    <property type="entry name" value="Pept_M17_PepB"/>
</dbReference>
<reference evidence="11" key="1">
    <citation type="journal article" date="2019" name="Int. J. Syst. Evol. Microbiol.">
        <title>The Global Catalogue of Microorganisms (GCM) 10K type strain sequencing project: providing services to taxonomists for standard genome sequencing and annotation.</title>
        <authorList>
            <consortium name="The Broad Institute Genomics Platform"/>
            <consortium name="The Broad Institute Genome Sequencing Center for Infectious Disease"/>
            <person name="Wu L."/>
            <person name="Ma J."/>
        </authorList>
    </citation>
    <scope>NUCLEOTIDE SEQUENCE [LARGE SCALE GENOMIC DNA]</scope>
    <source>
        <strain evidence="11">NBRC 108723</strain>
    </source>
</reference>
<evidence type="ECO:0000256" key="8">
    <source>
        <dbReference type="HAMAP-Rule" id="MF_00504"/>
    </source>
</evidence>
<protein>
    <recommendedName>
        <fullName evidence="8">Peptidase B</fullName>
        <ecNumber evidence="8">3.4.11.23</ecNumber>
    </recommendedName>
    <alternativeName>
        <fullName evidence="8">Aminopeptidase B</fullName>
    </alternativeName>
</protein>
<dbReference type="PANTHER" id="PTHR11963">
    <property type="entry name" value="LEUCINE AMINOPEPTIDASE-RELATED"/>
    <property type="match status" value="1"/>
</dbReference>